<comment type="caution">
    <text evidence="5">The sequence shown here is derived from an EMBL/GenBank/DDBJ whole genome shotgun (WGS) entry which is preliminary data.</text>
</comment>
<evidence type="ECO:0000256" key="3">
    <source>
        <dbReference type="ARBA" id="ARBA00023163"/>
    </source>
</evidence>
<dbReference type="OrthoDB" id="5582699at2"/>
<name>A0A0F3RRG6_9LACO</name>
<keyword evidence="2" id="KW-0238">DNA-binding</keyword>
<evidence type="ECO:0000313" key="5">
    <source>
        <dbReference type="EMBL" id="KJW12586.1"/>
    </source>
</evidence>
<dbReference type="SUPFAM" id="SSF46689">
    <property type="entry name" value="Homeodomain-like"/>
    <property type="match status" value="1"/>
</dbReference>
<keyword evidence="3" id="KW-0804">Transcription</keyword>
<dbReference type="EMBL" id="JZCR01000019">
    <property type="protein sequence ID" value="KJW12586.1"/>
    <property type="molecule type" value="Genomic_DNA"/>
</dbReference>
<accession>A0A0F3RRG6</accession>
<evidence type="ECO:0000256" key="1">
    <source>
        <dbReference type="ARBA" id="ARBA00023015"/>
    </source>
</evidence>
<dbReference type="InterPro" id="IPR018060">
    <property type="entry name" value="HTH_AraC"/>
</dbReference>
<dbReference type="Gene3D" id="1.10.10.60">
    <property type="entry name" value="Homeodomain-like"/>
    <property type="match status" value="1"/>
</dbReference>
<dbReference type="Proteomes" id="UP000033491">
    <property type="component" value="Unassembled WGS sequence"/>
</dbReference>
<dbReference type="GO" id="GO:0000976">
    <property type="term" value="F:transcription cis-regulatory region binding"/>
    <property type="evidence" value="ECO:0007669"/>
    <property type="project" value="TreeGrafter"/>
</dbReference>
<dbReference type="SMART" id="SM00342">
    <property type="entry name" value="HTH_ARAC"/>
    <property type="match status" value="1"/>
</dbReference>
<evidence type="ECO:0000313" key="6">
    <source>
        <dbReference type="Proteomes" id="UP000033491"/>
    </source>
</evidence>
<keyword evidence="1" id="KW-0805">Transcription regulation</keyword>
<dbReference type="GO" id="GO:0003700">
    <property type="term" value="F:DNA-binding transcription factor activity"/>
    <property type="evidence" value="ECO:0007669"/>
    <property type="project" value="InterPro"/>
</dbReference>
<dbReference type="InterPro" id="IPR009057">
    <property type="entry name" value="Homeodomain-like_sf"/>
</dbReference>
<dbReference type="GO" id="GO:0005829">
    <property type="term" value="C:cytosol"/>
    <property type="evidence" value="ECO:0007669"/>
    <property type="project" value="TreeGrafter"/>
</dbReference>
<evidence type="ECO:0000256" key="2">
    <source>
        <dbReference type="ARBA" id="ARBA00023125"/>
    </source>
</evidence>
<feature type="domain" description="HTH araC/xylS-type" evidence="4">
    <location>
        <begin position="223"/>
        <end position="321"/>
    </location>
</feature>
<dbReference type="Pfam" id="PF12625">
    <property type="entry name" value="Arabinose_bd"/>
    <property type="match status" value="1"/>
</dbReference>
<dbReference type="InterPro" id="IPR032687">
    <property type="entry name" value="AraC-type_N"/>
</dbReference>
<evidence type="ECO:0000259" key="4">
    <source>
        <dbReference type="PROSITE" id="PS01124"/>
    </source>
</evidence>
<dbReference type="PANTHER" id="PTHR47894">
    <property type="entry name" value="HTH-TYPE TRANSCRIPTIONAL REGULATOR GADX"/>
    <property type="match status" value="1"/>
</dbReference>
<reference evidence="5 6" key="1">
    <citation type="submission" date="2015-03" db="EMBL/GenBank/DDBJ databases">
        <authorList>
            <person name="Zheng J."/>
            <person name="Ganezle M."/>
        </authorList>
    </citation>
    <scope>NUCLEOTIDE SEQUENCE [LARGE SCALE GENOMIC DNA]</scope>
    <source>
        <strain evidence="5 6">LP38</strain>
    </source>
</reference>
<sequence>MKIMVSEQFQAFMQQKGVDLNSTLEAAGINQVIWQEQLELSDNDYWRLMDALDNVFTDDLLLQFADIHHLGAFMPAFFAALSAKTGQQALERLATYKSLIGPVELVITPHEDLIDITIRGQHLGVEPPRFTIMTEQLLVLSLLHVGTGRAVTPTLVGSRYPYGRQISAAMGVQPQLLTENRLQFRAADLAQAFLSANNVMWTYLQPELDRQKLAIEREKSLTDNVQALLLKRIPSGHFAIDDIAAALNLSKRTLQRNLSTLGTTFNQEVQAARKTLVVPLMKTPALSLIEISYLLGYADPESFSRSFKKWYQQSPSAFRSRLLADSPAP</sequence>
<organism evidence="5 6">
    <name type="scientific">Levilactobacillus spicheri</name>
    <dbReference type="NCBI Taxonomy" id="216463"/>
    <lineage>
        <taxon>Bacteria</taxon>
        <taxon>Bacillati</taxon>
        <taxon>Bacillota</taxon>
        <taxon>Bacilli</taxon>
        <taxon>Lactobacillales</taxon>
        <taxon>Lactobacillaceae</taxon>
        <taxon>Levilactobacillus</taxon>
    </lineage>
</organism>
<proteinExistence type="predicted"/>
<dbReference type="AlphaFoldDB" id="A0A0F3RRG6"/>
<gene>
    <name evidence="5" type="ORF">VC81_08920</name>
</gene>
<dbReference type="PANTHER" id="PTHR47894:SF1">
    <property type="entry name" value="HTH-TYPE TRANSCRIPTIONAL REGULATOR VQSM"/>
    <property type="match status" value="1"/>
</dbReference>
<dbReference type="PROSITE" id="PS01124">
    <property type="entry name" value="HTH_ARAC_FAMILY_2"/>
    <property type="match status" value="1"/>
</dbReference>
<protein>
    <submittedName>
        <fullName evidence="5">AraC family transcriptional regulator</fullName>
    </submittedName>
</protein>
<dbReference type="PATRIC" id="fig|216463.3.peg.904"/>
<dbReference type="STRING" id="216463.VC81_08920"/>
<dbReference type="Pfam" id="PF12833">
    <property type="entry name" value="HTH_18"/>
    <property type="match status" value="1"/>
</dbReference>